<dbReference type="SUPFAM" id="SSF103039">
    <property type="entry name" value="CheC-like"/>
    <property type="match status" value="1"/>
</dbReference>
<dbReference type="Proteomes" id="UP001201273">
    <property type="component" value="Unassembled WGS sequence"/>
</dbReference>
<comment type="caution">
    <text evidence="3">The sequence shown here is derived from an EMBL/GenBank/DDBJ whole genome shotgun (WGS) entry which is preliminary data.</text>
</comment>
<dbReference type="EMBL" id="JAIMJA010000015">
    <property type="protein sequence ID" value="MCE2596004.1"/>
    <property type="molecule type" value="Genomic_DNA"/>
</dbReference>
<evidence type="ECO:0000256" key="1">
    <source>
        <dbReference type="ARBA" id="ARBA00022500"/>
    </source>
</evidence>
<accession>A0ABS8WAF0</accession>
<protein>
    <submittedName>
        <fullName evidence="3">Chemotaxis protein CheX</fullName>
    </submittedName>
</protein>
<sequence length="158" mass="17342">MQQADFDQTVSALWQHFCPVVLARFELAKHQKYLNHFDQFVSVTFQPSQQAVLLAAGQQATQSLADAMFDLAGEPASQVQLDDALGEMVNIIAGHLKTALALNDEMTLPNKIWPPMNVAELIMQRGSLGCLLFIGNTPVYVMLVKDARALRSAAGDIE</sequence>
<reference evidence="3 4" key="1">
    <citation type="journal article" date="2022" name="Environ. Microbiol. Rep.">
        <title>Eco-phylogenetic analyses reveal divergent evolution of vitamin B12 metabolism in the marine bacterial family 'Psychromonadaceae'.</title>
        <authorList>
            <person name="Jin X."/>
            <person name="Yang Y."/>
            <person name="Cao H."/>
            <person name="Gao B."/>
            <person name="Zhao Z."/>
        </authorList>
    </citation>
    <scope>NUCLEOTIDE SEQUENCE [LARGE SCALE GENOMIC DNA]</scope>
    <source>
        <strain evidence="3 4">MKS20</strain>
    </source>
</reference>
<proteinExistence type="predicted"/>
<organism evidence="3 4">
    <name type="scientific">Motilimonas cestriensis</name>
    <dbReference type="NCBI Taxonomy" id="2742685"/>
    <lineage>
        <taxon>Bacteria</taxon>
        <taxon>Pseudomonadati</taxon>
        <taxon>Pseudomonadota</taxon>
        <taxon>Gammaproteobacteria</taxon>
        <taxon>Alteromonadales</taxon>
        <taxon>Alteromonadales genera incertae sedis</taxon>
        <taxon>Motilimonas</taxon>
    </lineage>
</organism>
<dbReference type="RefSeq" id="WP_233053668.1">
    <property type="nucleotide sequence ID" value="NZ_JAIMJA010000015.1"/>
</dbReference>
<evidence type="ECO:0000313" key="3">
    <source>
        <dbReference type="EMBL" id="MCE2596004.1"/>
    </source>
</evidence>
<dbReference type="Gene3D" id="3.40.1550.10">
    <property type="entry name" value="CheC-like"/>
    <property type="match status" value="1"/>
</dbReference>
<dbReference type="InterPro" id="IPR028051">
    <property type="entry name" value="CheX-like_dom"/>
</dbReference>
<keyword evidence="1" id="KW-0145">Chemotaxis</keyword>
<dbReference type="InterPro" id="IPR028976">
    <property type="entry name" value="CheC-like_sf"/>
</dbReference>
<dbReference type="Pfam" id="PF13690">
    <property type="entry name" value="CheX"/>
    <property type="match status" value="1"/>
</dbReference>
<feature type="domain" description="Chemotaxis phosphatase CheX-like" evidence="2">
    <location>
        <begin position="51"/>
        <end position="112"/>
    </location>
</feature>
<keyword evidence="4" id="KW-1185">Reference proteome</keyword>
<gene>
    <name evidence="3" type="ORF">K6Y31_14420</name>
</gene>
<evidence type="ECO:0000259" key="2">
    <source>
        <dbReference type="Pfam" id="PF13690"/>
    </source>
</evidence>
<name>A0ABS8WAF0_9GAMM</name>
<evidence type="ECO:0000313" key="4">
    <source>
        <dbReference type="Proteomes" id="UP001201273"/>
    </source>
</evidence>